<dbReference type="OrthoDB" id="3337916at2759"/>
<keyword evidence="5" id="KW-1185">Reference proteome</keyword>
<dbReference type="Proteomes" id="UP000054270">
    <property type="component" value="Unassembled WGS sequence"/>
</dbReference>
<name>A0A0D2PMG5_HYPSF</name>
<evidence type="ECO:0000256" key="2">
    <source>
        <dbReference type="SAM" id="SignalP"/>
    </source>
</evidence>
<keyword evidence="4" id="KW-0456">Lyase</keyword>
<accession>A0A0D2PMG5</accession>
<dbReference type="GO" id="GO:0016829">
    <property type="term" value="F:lyase activity"/>
    <property type="evidence" value="ECO:0007669"/>
    <property type="project" value="UniProtKB-KW"/>
</dbReference>
<organism evidence="4 5">
    <name type="scientific">Hypholoma sublateritium (strain FD-334 SS-4)</name>
    <dbReference type="NCBI Taxonomy" id="945553"/>
    <lineage>
        <taxon>Eukaryota</taxon>
        <taxon>Fungi</taxon>
        <taxon>Dikarya</taxon>
        <taxon>Basidiomycota</taxon>
        <taxon>Agaricomycotina</taxon>
        <taxon>Agaricomycetes</taxon>
        <taxon>Agaricomycetidae</taxon>
        <taxon>Agaricales</taxon>
        <taxon>Agaricineae</taxon>
        <taxon>Strophariaceae</taxon>
        <taxon>Hypholoma</taxon>
    </lineage>
</organism>
<evidence type="ECO:0000259" key="3">
    <source>
        <dbReference type="Pfam" id="PF21294"/>
    </source>
</evidence>
<dbReference type="STRING" id="945553.A0A0D2PMG5"/>
<dbReference type="Pfam" id="PF21294">
    <property type="entry name" value="Polysacc_lyase_14"/>
    <property type="match status" value="1"/>
</dbReference>
<dbReference type="Gene3D" id="2.60.120.200">
    <property type="match status" value="1"/>
</dbReference>
<dbReference type="PANTHER" id="PTHR40124:SF1">
    <property type="entry name" value="DISAGGREGATASE RELATED REPEAT PROTEIN"/>
    <property type="match status" value="1"/>
</dbReference>
<feature type="domain" description="Polysaccharide lyase 14" evidence="3">
    <location>
        <begin position="151"/>
        <end position="372"/>
    </location>
</feature>
<evidence type="ECO:0000256" key="1">
    <source>
        <dbReference type="SAM" id="MobiDB-lite"/>
    </source>
</evidence>
<dbReference type="InterPro" id="IPR048958">
    <property type="entry name" value="Polysacc_lyase_14"/>
</dbReference>
<feature type="region of interest" description="Disordered" evidence="1">
    <location>
        <begin position="60"/>
        <end position="87"/>
    </location>
</feature>
<feature type="chain" id="PRO_5002260816" evidence="2">
    <location>
        <begin position="23"/>
        <end position="380"/>
    </location>
</feature>
<evidence type="ECO:0000313" key="5">
    <source>
        <dbReference type="Proteomes" id="UP000054270"/>
    </source>
</evidence>
<dbReference type="OMA" id="SMQAHYP"/>
<proteinExistence type="predicted"/>
<sequence length="380" mass="39741">MFSQRAVSYLFFLACLLTFASARPVRRSACPARAVATATTSSKASLNVVKASSTAASTSTTKASTKTSSTAKTTTTKASSSTKTTSTKAAASTSTPALSITGTLARLFPVSGISKSWTTFPSTGSLALADSTFRPFDVLSSVVHTYTKAPDGKSAIMANYPKGSYTFGHNPQGGFSFYAPGPASVDLTTAKEATFGYSVFFPTGFDFNKGGKLPGLYGGDSAEEAVGCSGGSRSAACFSARLMWRTAGAGELYTYLPPYTESQFAVNNRVCDVAPLSECNPTYGASVGRGSFKFATGAWTTISERVRLNDVGQANGELELFANGVSVISVTGLILRDSAAGRFRGMQMQTFFGGSSVDFASPKDQDLYFSDFSVSITESL</sequence>
<dbReference type="EMBL" id="KN817561">
    <property type="protein sequence ID" value="KJA21065.1"/>
    <property type="molecule type" value="Genomic_DNA"/>
</dbReference>
<dbReference type="PANTHER" id="PTHR40124">
    <property type="match status" value="1"/>
</dbReference>
<gene>
    <name evidence="4" type="ORF">HYPSUDRAFT_141313</name>
</gene>
<evidence type="ECO:0000313" key="4">
    <source>
        <dbReference type="EMBL" id="KJA21065.1"/>
    </source>
</evidence>
<protein>
    <submittedName>
        <fullName evidence="4">Polysaccharide lyase family 14 protein</fullName>
    </submittedName>
</protein>
<reference evidence="5" key="1">
    <citation type="submission" date="2014-04" db="EMBL/GenBank/DDBJ databases">
        <title>Evolutionary Origins and Diversification of the Mycorrhizal Mutualists.</title>
        <authorList>
            <consortium name="DOE Joint Genome Institute"/>
            <consortium name="Mycorrhizal Genomics Consortium"/>
            <person name="Kohler A."/>
            <person name="Kuo A."/>
            <person name="Nagy L.G."/>
            <person name="Floudas D."/>
            <person name="Copeland A."/>
            <person name="Barry K.W."/>
            <person name="Cichocki N."/>
            <person name="Veneault-Fourrey C."/>
            <person name="LaButti K."/>
            <person name="Lindquist E.A."/>
            <person name="Lipzen A."/>
            <person name="Lundell T."/>
            <person name="Morin E."/>
            <person name="Murat C."/>
            <person name="Riley R."/>
            <person name="Ohm R."/>
            <person name="Sun H."/>
            <person name="Tunlid A."/>
            <person name="Henrissat B."/>
            <person name="Grigoriev I.V."/>
            <person name="Hibbett D.S."/>
            <person name="Martin F."/>
        </authorList>
    </citation>
    <scope>NUCLEOTIDE SEQUENCE [LARGE SCALE GENOMIC DNA]</scope>
    <source>
        <strain evidence="5">FD-334 SS-4</strain>
    </source>
</reference>
<feature type="signal peptide" evidence="2">
    <location>
        <begin position="1"/>
        <end position="22"/>
    </location>
</feature>
<keyword evidence="2" id="KW-0732">Signal</keyword>
<dbReference type="AlphaFoldDB" id="A0A0D2PMG5"/>